<feature type="non-terminal residue" evidence="1">
    <location>
        <position position="1"/>
    </location>
</feature>
<gene>
    <name evidence="1" type="ORF">CR513_46341</name>
</gene>
<evidence type="ECO:0000313" key="1">
    <source>
        <dbReference type="EMBL" id="RDX73974.1"/>
    </source>
</evidence>
<comment type="caution">
    <text evidence="1">The sequence shown here is derived from an EMBL/GenBank/DDBJ whole genome shotgun (WGS) entry which is preliminary data.</text>
</comment>
<accession>A0A371F6P8</accession>
<dbReference type="EMBL" id="QJKJ01010338">
    <property type="protein sequence ID" value="RDX73974.1"/>
    <property type="molecule type" value="Genomic_DNA"/>
</dbReference>
<reference evidence="1" key="1">
    <citation type="submission" date="2018-05" db="EMBL/GenBank/DDBJ databases">
        <title>Draft genome of Mucuna pruriens seed.</title>
        <authorList>
            <person name="Nnadi N.E."/>
            <person name="Vos R."/>
            <person name="Hasami M.H."/>
            <person name="Devisetty U.K."/>
            <person name="Aguiy J.C."/>
        </authorList>
    </citation>
    <scope>NUCLEOTIDE SEQUENCE [LARGE SCALE GENOMIC DNA]</scope>
    <source>
        <strain evidence="1">JCA_2017</strain>
    </source>
</reference>
<sequence>MSVLLIYLYVDDLIFTSNNPNLFEDFKKAIYTKKVLEKFKIFYYNFVNTTMEFDSGEKKIPFCSSVL</sequence>
<proteinExistence type="predicted"/>
<protein>
    <recommendedName>
        <fullName evidence="3">Reverse transcriptase Ty1/copia-type domain-containing protein</fullName>
    </recommendedName>
</protein>
<dbReference type="AlphaFoldDB" id="A0A371F6P8"/>
<evidence type="ECO:0008006" key="3">
    <source>
        <dbReference type="Google" id="ProtNLM"/>
    </source>
</evidence>
<organism evidence="1 2">
    <name type="scientific">Mucuna pruriens</name>
    <name type="common">Velvet bean</name>
    <name type="synonym">Dolichos pruriens</name>
    <dbReference type="NCBI Taxonomy" id="157652"/>
    <lineage>
        <taxon>Eukaryota</taxon>
        <taxon>Viridiplantae</taxon>
        <taxon>Streptophyta</taxon>
        <taxon>Embryophyta</taxon>
        <taxon>Tracheophyta</taxon>
        <taxon>Spermatophyta</taxon>
        <taxon>Magnoliopsida</taxon>
        <taxon>eudicotyledons</taxon>
        <taxon>Gunneridae</taxon>
        <taxon>Pentapetalae</taxon>
        <taxon>rosids</taxon>
        <taxon>fabids</taxon>
        <taxon>Fabales</taxon>
        <taxon>Fabaceae</taxon>
        <taxon>Papilionoideae</taxon>
        <taxon>50 kb inversion clade</taxon>
        <taxon>NPAAA clade</taxon>
        <taxon>indigoferoid/millettioid clade</taxon>
        <taxon>Phaseoleae</taxon>
        <taxon>Mucuna</taxon>
    </lineage>
</organism>
<name>A0A371F6P8_MUCPR</name>
<keyword evidence="2" id="KW-1185">Reference proteome</keyword>
<dbReference type="Proteomes" id="UP000257109">
    <property type="component" value="Unassembled WGS sequence"/>
</dbReference>
<evidence type="ECO:0000313" key="2">
    <source>
        <dbReference type="Proteomes" id="UP000257109"/>
    </source>
</evidence>